<dbReference type="InterPro" id="IPR027417">
    <property type="entry name" value="P-loop_NTPase"/>
</dbReference>
<dbReference type="PROSITE" id="PS00211">
    <property type="entry name" value="ABC_TRANSPORTER_1"/>
    <property type="match status" value="1"/>
</dbReference>
<dbReference type="Proteomes" id="UP000077748">
    <property type="component" value="Chromosome"/>
</dbReference>
<evidence type="ECO:0000256" key="1">
    <source>
        <dbReference type="ARBA" id="ARBA00005417"/>
    </source>
</evidence>
<evidence type="ECO:0000313" key="7">
    <source>
        <dbReference type="Proteomes" id="UP000077748"/>
    </source>
</evidence>
<dbReference type="FunFam" id="3.40.50.300:FF:000201">
    <property type="entry name" value="Glycine betaine/L-proline ABC transporter ATP-binding protein"/>
    <property type="match status" value="1"/>
</dbReference>
<evidence type="ECO:0000313" key="6">
    <source>
        <dbReference type="EMBL" id="ANI15313.1"/>
    </source>
</evidence>
<name>A0A1A9KE83_9PSED</name>
<dbReference type="SMART" id="SM00382">
    <property type="entry name" value="AAA"/>
    <property type="match status" value="1"/>
</dbReference>
<keyword evidence="4 6" id="KW-0067">ATP-binding</keyword>
<dbReference type="InterPro" id="IPR017871">
    <property type="entry name" value="ABC_transporter-like_CS"/>
</dbReference>
<dbReference type="PANTHER" id="PTHR43869:SF1">
    <property type="entry name" value="GLYCINE BETAINE_PROLINE BETAINE TRANSPORT SYSTEM ATP-BINDING PROTEIN PROV"/>
    <property type="match status" value="1"/>
</dbReference>
<sequence length="346" mass="38545">MIVSTSVQNNESLALKAVDVWKVFGTDCERYLSNASQPRDAQTLGRLGYITGVREASFEVREGEIFILMGLSGSGKSTLLRCLTGLYPLSCGEVMIANQSLASATSQQLRDIRRRKISMVFQNFGLLPHLTVLENIAFPLRMNGMPREQRLQEARRVLELVGLAGRESFYPHELSGGQQQRVGIARSLVTDPAIWFLDEPFSALDPLIRKEMQNEFIRLQSSLRKTIVFVTHDFDEAVRLGDRIAIMQHGEILQIGTAEDLVLRPANDYVKAFVQDIPREKVVSLRALLEPASADMDGEAPFSLEMKVGQAAQRLIEADRPIAVVDADGAVVGQVSRVSYSKWLKK</sequence>
<dbReference type="GO" id="GO:0005524">
    <property type="term" value="F:ATP binding"/>
    <property type="evidence" value="ECO:0007669"/>
    <property type="project" value="UniProtKB-KW"/>
</dbReference>
<evidence type="ECO:0000256" key="2">
    <source>
        <dbReference type="ARBA" id="ARBA00022448"/>
    </source>
</evidence>
<keyword evidence="3" id="KW-0547">Nucleotide-binding</keyword>
<dbReference type="InterPro" id="IPR003593">
    <property type="entry name" value="AAA+_ATPase"/>
</dbReference>
<comment type="similarity">
    <text evidence="1">Belongs to the ABC transporter superfamily.</text>
</comment>
<dbReference type="GO" id="GO:0006970">
    <property type="term" value="P:response to osmotic stress"/>
    <property type="evidence" value="ECO:0007669"/>
    <property type="project" value="UniProtKB-ARBA"/>
</dbReference>
<gene>
    <name evidence="6" type="ORF">A9C11_15570</name>
</gene>
<proteinExistence type="inferred from homology"/>
<dbReference type="EMBL" id="CP015878">
    <property type="protein sequence ID" value="ANI15313.1"/>
    <property type="molecule type" value="Genomic_DNA"/>
</dbReference>
<dbReference type="InterPro" id="IPR003439">
    <property type="entry name" value="ABC_transporter-like_ATP-bd"/>
</dbReference>
<evidence type="ECO:0000256" key="3">
    <source>
        <dbReference type="ARBA" id="ARBA00022741"/>
    </source>
</evidence>
<dbReference type="GO" id="GO:0016887">
    <property type="term" value="F:ATP hydrolysis activity"/>
    <property type="evidence" value="ECO:0007669"/>
    <property type="project" value="InterPro"/>
</dbReference>
<dbReference type="Gene3D" id="3.40.50.300">
    <property type="entry name" value="P-loop containing nucleotide triphosphate hydrolases"/>
    <property type="match status" value="1"/>
</dbReference>
<feature type="domain" description="ABC transporter" evidence="5">
    <location>
        <begin position="15"/>
        <end position="274"/>
    </location>
</feature>
<dbReference type="Pfam" id="PF00005">
    <property type="entry name" value="ABC_tran"/>
    <property type="match status" value="1"/>
</dbReference>
<evidence type="ECO:0000256" key="4">
    <source>
        <dbReference type="ARBA" id="ARBA00022840"/>
    </source>
</evidence>
<dbReference type="PANTHER" id="PTHR43869">
    <property type="entry name" value="GLYCINE BETAINE/PROLINE BETAINE TRANSPORT SYSTEM ATP-BINDING PROTEIN PROV"/>
    <property type="match status" value="1"/>
</dbReference>
<accession>A0A1A9KE83</accession>
<dbReference type="SUPFAM" id="SSF52540">
    <property type="entry name" value="P-loop containing nucleoside triphosphate hydrolases"/>
    <property type="match status" value="1"/>
</dbReference>
<keyword evidence="2" id="KW-0813">Transport</keyword>
<evidence type="ECO:0000259" key="5">
    <source>
        <dbReference type="PROSITE" id="PS50893"/>
    </source>
</evidence>
<dbReference type="AlphaFoldDB" id="A0A1A9KE83"/>
<dbReference type="InterPro" id="IPR051921">
    <property type="entry name" value="ABC_osmolyte_uptake_ATP-bind"/>
</dbReference>
<dbReference type="PROSITE" id="PS50893">
    <property type="entry name" value="ABC_TRANSPORTER_2"/>
    <property type="match status" value="1"/>
</dbReference>
<reference evidence="6 7" key="1">
    <citation type="submission" date="2016-05" db="EMBL/GenBank/DDBJ databases">
        <title>Genome Sequence of Pseudomonas citronellolis Strain SJTE-3, an Estrogens and Persistent Organic Pollutants degradation strain.</title>
        <authorList>
            <person name="Liang R."/>
        </authorList>
    </citation>
    <scope>NUCLEOTIDE SEQUENCE [LARGE SCALE GENOMIC DNA]</scope>
    <source>
        <strain evidence="6 7">SJTE-3</strain>
    </source>
</reference>
<protein>
    <submittedName>
        <fullName evidence="6">ABC transporter ATP-binding protein</fullName>
    </submittedName>
</protein>
<dbReference type="RefSeq" id="WP_043272828.1">
    <property type="nucleotide sequence ID" value="NZ_CP015878.1"/>
</dbReference>
<organism evidence="6 7">
    <name type="scientific">Pseudomonas citronellolis</name>
    <dbReference type="NCBI Taxonomy" id="53408"/>
    <lineage>
        <taxon>Bacteria</taxon>
        <taxon>Pseudomonadati</taxon>
        <taxon>Pseudomonadota</taxon>
        <taxon>Gammaproteobacteria</taxon>
        <taxon>Pseudomonadales</taxon>
        <taxon>Pseudomonadaceae</taxon>
        <taxon>Pseudomonas</taxon>
    </lineage>
</organism>